<comment type="caution">
    <text evidence="8">The sequence shown here is derived from an EMBL/GenBank/DDBJ whole genome shotgun (WGS) entry which is preliminary data.</text>
</comment>
<keyword evidence="2 6" id="KW-0812">Transmembrane</keyword>
<feature type="domain" description="Bacterial virulence protein VirB8" evidence="7">
    <location>
        <begin position="47"/>
        <end position="258"/>
    </location>
</feature>
<evidence type="ECO:0000256" key="6">
    <source>
        <dbReference type="SAM" id="Phobius"/>
    </source>
</evidence>
<dbReference type="Pfam" id="PF04335">
    <property type="entry name" value="VirB8"/>
    <property type="match status" value="1"/>
</dbReference>
<evidence type="ECO:0000256" key="2">
    <source>
        <dbReference type="ARBA" id="ARBA00022692"/>
    </source>
</evidence>
<dbReference type="CDD" id="cd16425">
    <property type="entry name" value="TrbF"/>
    <property type="match status" value="1"/>
</dbReference>
<dbReference type="InterPro" id="IPR007430">
    <property type="entry name" value="VirB8"/>
</dbReference>
<dbReference type="Gene3D" id="3.10.450.230">
    <property type="entry name" value="VirB8 protein"/>
    <property type="match status" value="1"/>
</dbReference>
<dbReference type="EMBL" id="AAIPPN010000019">
    <property type="protein sequence ID" value="ECG8068617.1"/>
    <property type="molecule type" value="Genomic_DNA"/>
</dbReference>
<evidence type="ECO:0000259" key="7">
    <source>
        <dbReference type="Pfam" id="PF04335"/>
    </source>
</evidence>
<dbReference type="SUPFAM" id="SSF54427">
    <property type="entry name" value="NTF2-like"/>
    <property type="match status" value="1"/>
</dbReference>
<evidence type="ECO:0000256" key="5">
    <source>
        <dbReference type="SAM" id="MobiDB-lite"/>
    </source>
</evidence>
<protein>
    <submittedName>
        <fullName evidence="8">Conjugal transfer protein TrbF</fullName>
    </submittedName>
</protein>
<keyword evidence="4 6" id="KW-0472">Membrane</keyword>
<feature type="region of interest" description="Disordered" evidence="5">
    <location>
        <begin position="18"/>
        <end position="41"/>
    </location>
</feature>
<sequence>MFSEFCSDPIKGLIFKKPAAARPSPEAPEGQGAAPRSGGAENPYLAARRTWNEHVGSVVSSRQTWQVVGILAMLIALASVGGVIHIGSQSKFIPYVVQVDKMGQTLAAGPVTAADKADPRIIHATVADFINNARMVTPDVALQRKAVFKVYAVLSPNDPATPKMNEWLNGNADASPFKRAAKEMVSIEITSVIPQSPDTWQVDWTETTRDRQGALKGQPVPMRALVTVYTAEPTSQTTDEQLRNNPMGIYVRDYSWSRLL</sequence>
<accession>A0A5Y3A4E5</accession>
<evidence type="ECO:0000313" key="8">
    <source>
        <dbReference type="EMBL" id="ECG8068617.1"/>
    </source>
</evidence>
<evidence type="ECO:0000256" key="1">
    <source>
        <dbReference type="ARBA" id="ARBA00004167"/>
    </source>
</evidence>
<comment type="subcellular location">
    <subcellularLocation>
        <location evidence="1">Membrane</location>
        <topology evidence="1">Single-pass membrane protein</topology>
    </subcellularLocation>
</comment>
<organism evidence="8">
    <name type="scientific">Salmonella enterica</name>
    <name type="common">Salmonella choleraesuis</name>
    <dbReference type="NCBI Taxonomy" id="28901"/>
    <lineage>
        <taxon>Bacteria</taxon>
        <taxon>Pseudomonadati</taxon>
        <taxon>Pseudomonadota</taxon>
        <taxon>Gammaproteobacteria</taxon>
        <taxon>Enterobacterales</taxon>
        <taxon>Enterobacteriaceae</taxon>
        <taxon>Salmonella</taxon>
    </lineage>
</organism>
<dbReference type="NCBIfam" id="NF010462">
    <property type="entry name" value="PRK13887.1"/>
    <property type="match status" value="1"/>
</dbReference>
<reference evidence="8" key="1">
    <citation type="submission" date="2019-07" db="EMBL/GenBank/DDBJ databases">
        <authorList>
            <consortium name="PulseNet: The National Subtyping Network for Foodborne Disease Surveillance"/>
            <person name="Tarr C.L."/>
            <person name="Trees E."/>
            <person name="Katz L.S."/>
            <person name="Carleton-Romer H.A."/>
            <person name="Stroika S."/>
            <person name="Kucerova Z."/>
            <person name="Roache K.F."/>
            <person name="Sabol A.L."/>
            <person name="Besser J."/>
            <person name="Gerner-Smidt P."/>
        </authorList>
    </citation>
    <scope>NUCLEOTIDE SEQUENCE</scope>
    <source>
        <strain evidence="8">PNUSAS081329</strain>
    </source>
</reference>
<name>A0A5Y3A4E5_SALER</name>
<feature type="compositionally biased region" description="Low complexity" evidence="5">
    <location>
        <begin position="18"/>
        <end position="29"/>
    </location>
</feature>
<dbReference type="AlphaFoldDB" id="A0A5Y3A4E5"/>
<evidence type="ECO:0000256" key="3">
    <source>
        <dbReference type="ARBA" id="ARBA00022989"/>
    </source>
</evidence>
<proteinExistence type="predicted"/>
<keyword evidence="3 6" id="KW-1133">Transmembrane helix</keyword>
<evidence type="ECO:0000256" key="4">
    <source>
        <dbReference type="ARBA" id="ARBA00023136"/>
    </source>
</evidence>
<dbReference type="InterPro" id="IPR035658">
    <property type="entry name" value="TrbF"/>
</dbReference>
<dbReference type="GO" id="GO:0016020">
    <property type="term" value="C:membrane"/>
    <property type="evidence" value="ECO:0007669"/>
    <property type="project" value="UniProtKB-SubCell"/>
</dbReference>
<feature type="transmembrane region" description="Helical" evidence="6">
    <location>
        <begin position="65"/>
        <end position="86"/>
    </location>
</feature>
<gene>
    <name evidence="8" type="ORF">FNG02_24610</name>
</gene>
<dbReference type="InterPro" id="IPR032710">
    <property type="entry name" value="NTF2-like_dom_sf"/>
</dbReference>